<dbReference type="GeneID" id="98162070"/>
<dbReference type="PANTHER" id="PTHR35043:SF8">
    <property type="entry name" value="DUF4220 DOMAIN-CONTAINING PROTEIN"/>
    <property type="match status" value="1"/>
</dbReference>
<comment type="caution">
    <text evidence="2">The sequence shown here is derived from an EMBL/GenBank/DDBJ whole genome shotgun (WGS) entry which is preliminary data.</text>
</comment>
<dbReference type="EMBL" id="JBFXLR010000058">
    <property type="protein sequence ID" value="KAL2841357.1"/>
    <property type="molecule type" value="Genomic_DNA"/>
</dbReference>
<evidence type="ECO:0000313" key="3">
    <source>
        <dbReference type="Proteomes" id="UP001610444"/>
    </source>
</evidence>
<dbReference type="Proteomes" id="UP001610444">
    <property type="component" value="Unassembled WGS sequence"/>
</dbReference>
<keyword evidence="1" id="KW-0472">Membrane</keyword>
<feature type="transmembrane region" description="Helical" evidence="1">
    <location>
        <begin position="326"/>
        <end position="348"/>
    </location>
</feature>
<keyword evidence="3" id="KW-1185">Reference proteome</keyword>
<keyword evidence="1" id="KW-1133">Transmembrane helix</keyword>
<gene>
    <name evidence="2" type="ORF">BJX68DRAFT_271231</name>
</gene>
<keyword evidence="1" id="KW-0812">Transmembrane</keyword>
<evidence type="ECO:0008006" key="4">
    <source>
        <dbReference type="Google" id="ProtNLM"/>
    </source>
</evidence>
<name>A0ABR4JMU0_9EURO</name>
<dbReference type="RefSeq" id="XP_070894543.1">
    <property type="nucleotide sequence ID" value="XM_071046906.1"/>
</dbReference>
<accession>A0ABR4JMU0</accession>
<evidence type="ECO:0000256" key="1">
    <source>
        <dbReference type="SAM" id="Phobius"/>
    </source>
</evidence>
<feature type="transmembrane region" description="Helical" evidence="1">
    <location>
        <begin position="20"/>
        <end position="40"/>
    </location>
</feature>
<proteinExistence type="predicted"/>
<evidence type="ECO:0000313" key="2">
    <source>
        <dbReference type="EMBL" id="KAL2841357.1"/>
    </source>
</evidence>
<reference evidence="2 3" key="1">
    <citation type="submission" date="2024-07" db="EMBL/GenBank/DDBJ databases">
        <title>Section-level genome sequencing and comparative genomics of Aspergillus sections Usti and Cavernicolus.</title>
        <authorList>
            <consortium name="Lawrence Berkeley National Laboratory"/>
            <person name="Nybo J.L."/>
            <person name="Vesth T.C."/>
            <person name="Theobald S."/>
            <person name="Frisvad J.C."/>
            <person name="Larsen T.O."/>
            <person name="Kjaerboelling I."/>
            <person name="Rothschild-Mancinelli K."/>
            <person name="Lyhne E.K."/>
            <person name="Kogle M.E."/>
            <person name="Barry K."/>
            <person name="Clum A."/>
            <person name="Na H."/>
            <person name="Ledsgaard L."/>
            <person name="Lin J."/>
            <person name="Lipzen A."/>
            <person name="Kuo A."/>
            <person name="Riley R."/>
            <person name="Mondo S."/>
            <person name="LaButti K."/>
            <person name="Haridas S."/>
            <person name="Pangalinan J."/>
            <person name="Salamov A.A."/>
            <person name="Simmons B.A."/>
            <person name="Magnuson J.K."/>
            <person name="Chen J."/>
            <person name="Drula E."/>
            <person name="Henrissat B."/>
            <person name="Wiebenga A."/>
            <person name="Lubbers R.J."/>
            <person name="Gomes A.C."/>
            <person name="Macurrencykelacurrency M.R."/>
            <person name="Stajich J."/>
            <person name="Grigoriev I.V."/>
            <person name="Mortensen U.H."/>
            <person name="De vries R.P."/>
            <person name="Baker S.E."/>
            <person name="Andersen M.R."/>
        </authorList>
    </citation>
    <scope>NUCLEOTIDE SEQUENCE [LARGE SCALE GENOMIC DNA]</scope>
    <source>
        <strain evidence="2 3">CBS 756.74</strain>
    </source>
</reference>
<dbReference type="PANTHER" id="PTHR35043">
    <property type="entry name" value="TRANSCRIPTION FACTOR DOMAIN-CONTAINING PROTEIN"/>
    <property type="match status" value="1"/>
</dbReference>
<feature type="transmembrane region" description="Helical" evidence="1">
    <location>
        <begin position="377"/>
        <end position="397"/>
    </location>
</feature>
<feature type="transmembrane region" description="Helical" evidence="1">
    <location>
        <begin position="194"/>
        <end position="211"/>
    </location>
</feature>
<organism evidence="2 3">
    <name type="scientific">Aspergillus pseudodeflectus</name>
    <dbReference type="NCBI Taxonomy" id="176178"/>
    <lineage>
        <taxon>Eukaryota</taxon>
        <taxon>Fungi</taxon>
        <taxon>Dikarya</taxon>
        <taxon>Ascomycota</taxon>
        <taxon>Pezizomycotina</taxon>
        <taxon>Eurotiomycetes</taxon>
        <taxon>Eurotiomycetidae</taxon>
        <taxon>Eurotiales</taxon>
        <taxon>Aspergillaceae</taxon>
        <taxon>Aspergillus</taxon>
        <taxon>Aspergillus subgen. Nidulantes</taxon>
    </lineage>
</organism>
<protein>
    <recommendedName>
        <fullName evidence="4">Integral membrane protein</fullName>
    </recommendedName>
</protein>
<feature type="transmembrane region" description="Helical" evidence="1">
    <location>
        <begin position="61"/>
        <end position="80"/>
    </location>
</feature>
<sequence>MNTTAITPTRGWVEEPRGRGTWSILSTCLLTISLCCWTSVCPNIPAKSEGTWARLRDKIHLALLAILGPEFLLMVAMGQWSSARRSVKGFRKLYETKRLANNDWTMSHAFYADMGGFLLDGPGIDAPFPIDAKQLLFLVEQGYLVYPRISREDIGDRDKSDRVTRVFTVCQGVWMMLNCILRATQGLALTTLELATISLVIVFVAASFCWYHKPSDVTTTRTLSLSTHFDLIRAVHCRRDQVEWYTNPLDFLQPKFYMLQMFWIYYNQLLARLHCPIFSGRVTTRPYNRIPSDEFRQADLLGEAIAFPFIVAFGWRFHFPSEAERILWRIAASYTLGYSILGCFYAEAQETSFSRLVWRVRNIHPSKDPRLEIPLEALLLISSLGIVYCVCRAYILAEDFVGLRELPASAFRTVAWSVYVPHWAGRRYIKPPFVSPMQISTDLSWIYADPGDTMNLRGGPIPWLSTDTEKIAYWQSYRLSRGGPTFAIFHCV</sequence>